<keyword evidence="4 13" id="KW-1134">Transmembrane beta strand</keyword>
<dbReference type="Proteomes" id="UP000067711">
    <property type="component" value="Chromosome 2"/>
</dbReference>
<keyword evidence="7" id="KW-0408">Iron</keyword>
<dbReference type="AlphaFoldDB" id="A0A1B4FW08"/>
<dbReference type="GO" id="GO:0015891">
    <property type="term" value="P:siderophore transport"/>
    <property type="evidence" value="ECO:0007669"/>
    <property type="project" value="InterPro"/>
</dbReference>
<keyword evidence="11" id="KW-0675">Receptor</keyword>
<keyword evidence="9 14" id="KW-0798">TonB box</keyword>
<evidence type="ECO:0000256" key="2">
    <source>
        <dbReference type="ARBA" id="ARBA00009810"/>
    </source>
</evidence>
<evidence type="ECO:0000259" key="18">
    <source>
        <dbReference type="Pfam" id="PF07715"/>
    </source>
</evidence>
<evidence type="ECO:0000256" key="7">
    <source>
        <dbReference type="ARBA" id="ARBA00023004"/>
    </source>
</evidence>
<dbReference type="NCBIfam" id="TIGR01783">
    <property type="entry name" value="TonB-siderophor"/>
    <property type="match status" value="1"/>
</dbReference>
<dbReference type="GO" id="GO:0038023">
    <property type="term" value="F:signaling receptor activity"/>
    <property type="evidence" value="ECO:0007669"/>
    <property type="project" value="InterPro"/>
</dbReference>
<feature type="domain" description="TonB-dependent receptor plug" evidence="18">
    <location>
        <begin position="83"/>
        <end position="184"/>
    </location>
</feature>
<evidence type="ECO:0000259" key="17">
    <source>
        <dbReference type="Pfam" id="PF00593"/>
    </source>
</evidence>
<proteinExistence type="inferred from homology"/>
<dbReference type="InterPro" id="IPR010105">
    <property type="entry name" value="TonB_sidphr_rcpt"/>
</dbReference>
<dbReference type="GO" id="GO:0009279">
    <property type="term" value="C:cell outer membrane"/>
    <property type="evidence" value="ECO:0007669"/>
    <property type="project" value="UniProtKB-SubCell"/>
</dbReference>
<keyword evidence="8" id="KW-0406">Ion transport</keyword>
<keyword evidence="12 13" id="KW-0998">Cell outer membrane</keyword>
<feature type="signal peptide" evidence="16">
    <location>
        <begin position="1"/>
        <end position="34"/>
    </location>
</feature>
<dbReference type="PANTHER" id="PTHR32552">
    <property type="entry name" value="FERRICHROME IRON RECEPTOR-RELATED"/>
    <property type="match status" value="1"/>
</dbReference>
<dbReference type="InterPro" id="IPR036942">
    <property type="entry name" value="Beta-barrel_TonB_sf"/>
</dbReference>
<dbReference type="Gene3D" id="2.40.170.20">
    <property type="entry name" value="TonB-dependent receptor, beta-barrel domain"/>
    <property type="match status" value="1"/>
</dbReference>
<keyword evidence="3 13" id="KW-0813">Transport</keyword>
<evidence type="ECO:0000256" key="9">
    <source>
        <dbReference type="ARBA" id="ARBA00023077"/>
    </source>
</evidence>
<feature type="region of interest" description="Disordered" evidence="15">
    <location>
        <begin position="36"/>
        <end position="55"/>
    </location>
</feature>
<evidence type="ECO:0000313" key="20">
    <source>
        <dbReference type="Proteomes" id="UP000067711"/>
    </source>
</evidence>
<evidence type="ECO:0000256" key="5">
    <source>
        <dbReference type="ARBA" id="ARBA00022496"/>
    </source>
</evidence>
<name>A0A1B4FW08_9BURK</name>
<dbReference type="EMBL" id="CP013388">
    <property type="protein sequence ID" value="AOJ07804.1"/>
    <property type="molecule type" value="Genomic_DNA"/>
</dbReference>
<accession>A0A1B4FW08</accession>
<gene>
    <name evidence="19" type="ORF">WS71_11170</name>
</gene>
<protein>
    <submittedName>
        <fullName evidence="19">Ligand-gated channel</fullName>
    </submittedName>
</protein>
<dbReference type="Pfam" id="PF07715">
    <property type="entry name" value="Plug"/>
    <property type="match status" value="1"/>
</dbReference>
<feature type="domain" description="TonB-dependent receptor-like beta-barrel" evidence="17">
    <location>
        <begin position="301"/>
        <end position="691"/>
    </location>
</feature>
<evidence type="ECO:0000256" key="3">
    <source>
        <dbReference type="ARBA" id="ARBA00022448"/>
    </source>
</evidence>
<organism evidence="19 20">
    <name type="scientific">Burkholderia mayonis</name>
    <dbReference type="NCBI Taxonomy" id="1385591"/>
    <lineage>
        <taxon>Bacteria</taxon>
        <taxon>Pseudomonadati</taxon>
        <taxon>Pseudomonadota</taxon>
        <taxon>Betaproteobacteria</taxon>
        <taxon>Burkholderiales</taxon>
        <taxon>Burkholderiaceae</taxon>
        <taxon>Burkholderia</taxon>
        <taxon>pseudomallei group</taxon>
    </lineage>
</organism>
<dbReference type="CDD" id="cd01347">
    <property type="entry name" value="ligand_gated_channel"/>
    <property type="match status" value="1"/>
</dbReference>
<dbReference type="Pfam" id="PF00593">
    <property type="entry name" value="TonB_dep_Rec_b-barrel"/>
    <property type="match status" value="1"/>
</dbReference>
<evidence type="ECO:0000256" key="15">
    <source>
        <dbReference type="SAM" id="MobiDB-lite"/>
    </source>
</evidence>
<evidence type="ECO:0000256" key="8">
    <source>
        <dbReference type="ARBA" id="ARBA00023065"/>
    </source>
</evidence>
<keyword evidence="6 13" id="KW-0812">Transmembrane</keyword>
<keyword evidence="16" id="KW-0732">Signal</keyword>
<evidence type="ECO:0000256" key="16">
    <source>
        <dbReference type="SAM" id="SignalP"/>
    </source>
</evidence>
<evidence type="ECO:0000256" key="4">
    <source>
        <dbReference type="ARBA" id="ARBA00022452"/>
    </source>
</evidence>
<evidence type="ECO:0000256" key="10">
    <source>
        <dbReference type="ARBA" id="ARBA00023136"/>
    </source>
</evidence>
<evidence type="ECO:0000256" key="12">
    <source>
        <dbReference type="ARBA" id="ARBA00023237"/>
    </source>
</evidence>
<evidence type="ECO:0000256" key="6">
    <source>
        <dbReference type="ARBA" id="ARBA00022692"/>
    </source>
</evidence>
<keyword evidence="10 13" id="KW-0472">Membrane</keyword>
<evidence type="ECO:0000313" key="19">
    <source>
        <dbReference type="EMBL" id="AOJ07804.1"/>
    </source>
</evidence>
<dbReference type="GO" id="GO:0015343">
    <property type="term" value="F:siderophore-iron transmembrane transporter activity"/>
    <property type="evidence" value="ECO:0007669"/>
    <property type="project" value="InterPro"/>
</dbReference>
<dbReference type="InterPro" id="IPR012910">
    <property type="entry name" value="Plug_dom"/>
</dbReference>
<dbReference type="SUPFAM" id="SSF56935">
    <property type="entry name" value="Porins"/>
    <property type="match status" value="1"/>
</dbReference>
<evidence type="ECO:0000256" key="11">
    <source>
        <dbReference type="ARBA" id="ARBA00023170"/>
    </source>
</evidence>
<dbReference type="InterPro" id="IPR039426">
    <property type="entry name" value="TonB-dep_rcpt-like"/>
</dbReference>
<reference evidence="19 20" key="1">
    <citation type="submission" date="2015-12" db="EMBL/GenBank/DDBJ databases">
        <title>Diversity of Burkholderia near neighbor genomes.</title>
        <authorList>
            <person name="Sahl J."/>
            <person name="Wagner D."/>
            <person name="Keim P."/>
        </authorList>
    </citation>
    <scope>NUCLEOTIDE SEQUENCE [LARGE SCALE GENOMIC DNA]</scope>
    <source>
        <strain evidence="19 20">BDU8</strain>
    </source>
</reference>
<dbReference type="PANTHER" id="PTHR32552:SF81">
    <property type="entry name" value="TONB-DEPENDENT OUTER MEMBRANE RECEPTOR"/>
    <property type="match status" value="1"/>
</dbReference>
<comment type="similarity">
    <text evidence="2 13 14">Belongs to the TonB-dependent receptor family.</text>
</comment>
<keyword evidence="5" id="KW-0410">Iron transport</keyword>
<feature type="compositionally biased region" description="Polar residues" evidence="15">
    <location>
        <begin position="36"/>
        <end position="47"/>
    </location>
</feature>
<evidence type="ECO:0000256" key="14">
    <source>
        <dbReference type="RuleBase" id="RU003357"/>
    </source>
</evidence>
<evidence type="ECO:0000256" key="13">
    <source>
        <dbReference type="PROSITE-ProRule" id="PRU01360"/>
    </source>
</evidence>
<evidence type="ECO:0000256" key="1">
    <source>
        <dbReference type="ARBA" id="ARBA00004571"/>
    </source>
</evidence>
<sequence>MRYQRAWRGRLPASNAFAMAVAISLIPLSGVAHASTAGTPSAKQSDSGPAGGAGAASGVTAAGELSAVTVTASKRDQSLATLNGAAVVVEQPALDDAQIANTFDLARVLPGVQITSGGSMLFPMIGLRGISSAQDFYNPALTVYVDGVPQLPTFSSQTLLSVDRVELLKGPQGTLYGKSAEGGVLNIVTLPPENTPRVHLRAGVSSRGGNVEQAEVAGPLVKDLLYGAVSLAHVDAPGDLRNPVSGANHQGGSRSFAGSAKLRLAPSGAPWEVNVSVGRDCAKATQDIYVPFDDIGSRTANIDPRLPAQYAEPYMRRCGNSYALSGRYDFGQWRLSAISAWQTVDIERRFPFLQYFTQQPEDWRQNVQELRLATHAPGRRWDAVFGLYRQDVHQSRTYVNDMVIPSVVNLSTTASSNESKSLAAYGDVTWHVTDALDLSAGLRASRDQAWTQFAGTAMASASTYAPFAGVNGAAGNRILGKVSAGYQIDPAWRVYANVSQGYKPGGFNLAPSSLADAQGYGPERAVSYELGARYTGRSLRGSVALYRIDIRNAQLYGSDPLGYQSLRNVGDTRSTGVEFGVEWGIARGWTAGLDGFVNHATFRSYADPFGCATCAGNDVPFAPRYGFTLSVGGEVPTLAGTVRPRVAVRWLGAQYFDVANKLRQGGYALVDASLGWRPRRDVELTLYAQNLTNRDYRTYAFRAPTGNLAQVGLGRTVGVTVAFDY</sequence>
<dbReference type="PROSITE" id="PS52016">
    <property type="entry name" value="TONB_DEPENDENT_REC_3"/>
    <property type="match status" value="1"/>
</dbReference>
<feature type="chain" id="PRO_5015325057" evidence="16">
    <location>
        <begin position="35"/>
        <end position="725"/>
    </location>
</feature>
<comment type="subcellular location">
    <subcellularLocation>
        <location evidence="1 13">Cell outer membrane</location>
        <topology evidence="1 13">Multi-pass membrane protein</topology>
    </subcellularLocation>
</comment>
<dbReference type="InterPro" id="IPR000531">
    <property type="entry name" value="Beta-barrel_TonB"/>
</dbReference>